<evidence type="ECO:0000256" key="1">
    <source>
        <dbReference type="SAM" id="MobiDB-lite"/>
    </source>
</evidence>
<keyword evidence="2" id="KW-0732">Signal</keyword>
<gene>
    <name evidence="4" type="ORF">BJY01DRAFT_246986</name>
</gene>
<reference evidence="4 5" key="1">
    <citation type="submission" date="2024-07" db="EMBL/GenBank/DDBJ databases">
        <title>Section-level genome sequencing and comparative genomics of Aspergillus sections Usti and Cavernicolus.</title>
        <authorList>
            <consortium name="Lawrence Berkeley National Laboratory"/>
            <person name="Nybo J.L."/>
            <person name="Vesth T.C."/>
            <person name="Theobald S."/>
            <person name="Frisvad J.C."/>
            <person name="Larsen T.O."/>
            <person name="Kjaerboelling I."/>
            <person name="Rothschild-Mancinelli K."/>
            <person name="Lyhne E.K."/>
            <person name="Kogle M.E."/>
            <person name="Barry K."/>
            <person name="Clum A."/>
            <person name="Na H."/>
            <person name="Ledsgaard L."/>
            <person name="Lin J."/>
            <person name="Lipzen A."/>
            <person name="Kuo A."/>
            <person name="Riley R."/>
            <person name="Mondo S."/>
            <person name="Labutti K."/>
            <person name="Haridas S."/>
            <person name="Pangalinan J."/>
            <person name="Salamov A.A."/>
            <person name="Simmons B.A."/>
            <person name="Magnuson J.K."/>
            <person name="Chen J."/>
            <person name="Drula E."/>
            <person name="Henrissat B."/>
            <person name="Wiebenga A."/>
            <person name="Lubbers R.J."/>
            <person name="Gomes A.C."/>
            <person name="Makela M.R."/>
            <person name="Stajich J."/>
            <person name="Grigoriev I.V."/>
            <person name="Mortensen U.H."/>
            <person name="De Vries R.P."/>
            <person name="Baker S.E."/>
            <person name="Andersen M.R."/>
        </authorList>
    </citation>
    <scope>NUCLEOTIDE SEQUENCE [LARGE SCALE GENOMIC DNA]</scope>
    <source>
        <strain evidence="4 5">CBS 123904</strain>
    </source>
</reference>
<feature type="signal peptide" evidence="2">
    <location>
        <begin position="1"/>
        <end position="16"/>
    </location>
</feature>
<feature type="compositionally biased region" description="Polar residues" evidence="1">
    <location>
        <begin position="362"/>
        <end position="388"/>
    </location>
</feature>
<feature type="domain" description="DUF1996" evidence="3">
    <location>
        <begin position="31"/>
        <end position="245"/>
    </location>
</feature>
<name>A0ABR4K3L5_9EURO</name>
<dbReference type="EMBL" id="JBFXLU010000059">
    <property type="protein sequence ID" value="KAL2846923.1"/>
    <property type="molecule type" value="Genomic_DNA"/>
</dbReference>
<evidence type="ECO:0000313" key="5">
    <source>
        <dbReference type="Proteomes" id="UP001610446"/>
    </source>
</evidence>
<accession>A0ABR4K3L5</accession>
<feature type="region of interest" description="Disordered" evidence="1">
    <location>
        <begin position="303"/>
        <end position="395"/>
    </location>
</feature>
<dbReference type="Pfam" id="PF09362">
    <property type="entry name" value="DUF1996"/>
    <property type="match status" value="1"/>
</dbReference>
<keyword evidence="5" id="KW-1185">Reference proteome</keyword>
<comment type="caution">
    <text evidence="4">The sequence shown here is derived from an EMBL/GenBank/DDBJ whole genome shotgun (WGS) entry which is preliminary data.</text>
</comment>
<feature type="compositionally biased region" description="Low complexity" evidence="1">
    <location>
        <begin position="324"/>
        <end position="360"/>
    </location>
</feature>
<evidence type="ECO:0000313" key="4">
    <source>
        <dbReference type="EMBL" id="KAL2846923.1"/>
    </source>
</evidence>
<dbReference type="Proteomes" id="UP001610446">
    <property type="component" value="Unassembled WGS sequence"/>
</dbReference>
<feature type="chain" id="PRO_5045833754" description="DUF1996 domain-containing protein" evidence="2">
    <location>
        <begin position="17"/>
        <end position="410"/>
    </location>
</feature>
<sequence>MRSLLSILAGASLASAWTELNHAPFMNKNIDAIVVPGTYTSHMHTFFGSDAITKVLPTSAELQKGCYTGDNPNDLSVYWVPTLYYVDGDTYTEVPIFKFSTYYTNSFSTAAIPQDFAMISGNASAKTQAEADNPYNDLEWFFEGSDEREADVAKMPTSTCDQHLQVNLVFPQCVNADDHGEYDFADESEKCPDGMVAIPQLRYRVLYDTKSVAPQGWSGAVPFLLSCSDTPGDGYCFHGDFINGWYEDAAENMLINGGGGYDDGQFIAGEHGDSAVEASCTATDQDPEKGTSDYLTSLEMMANDGGSVEDGADDLTESGSASQPPTATATPAATPVPGVTETASSTQTTVRSTSTQTIPTRRPSSSARPGYSNKQTCTSNSKRATGQKSKTEAAKRALKQALDALDVLEE</sequence>
<dbReference type="PANTHER" id="PTHR43662:SF12">
    <property type="entry name" value="DUF1996 DOMAIN-CONTAINING PROTEIN-RELATED"/>
    <property type="match status" value="1"/>
</dbReference>
<evidence type="ECO:0000256" key="2">
    <source>
        <dbReference type="SAM" id="SignalP"/>
    </source>
</evidence>
<organism evidence="4 5">
    <name type="scientific">Aspergillus pseudoustus</name>
    <dbReference type="NCBI Taxonomy" id="1810923"/>
    <lineage>
        <taxon>Eukaryota</taxon>
        <taxon>Fungi</taxon>
        <taxon>Dikarya</taxon>
        <taxon>Ascomycota</taxon>
        <taxon>Pezizomycotina</taxon>
        <taxon>Eurotiomycetes</taxon>
        <taxon>Eurotiomycetidae</taxon>
        <taxon>Eurotiales</taxon>
        <taxon>Aspergillaceae</taxon>
        <taxon>Aspergillus</taxon>
        <taxon>Aspergillus subgen. Nidulantes</taxon>
    </lineage>
</organism>
<evidence type="ECO:0000259" key="3">
    <source>
        <dbReference type="Pfam" id="PF09362"/>
    </source>
</evidence>
<proteinExistence type="predicted"/>
<dbReference type="PANTHER" id="PTHR43662">
    <property type="match status" value="1"/>
</dbReference>
<dbReference type="InterPro" id="IPR018535">
    <property type="entry name" value="DUF1996"/>
</dbReference>
<protein>
    <recommendedName>
        <fullName evidence="3">DUF1996 domain-containing protein</fullName>
    </recommendedName>
</protein>